<dbReference type="Gene3D" id="3.40.50.2000">
    <property type="entry name" value="Glycogen Phosphorylase B"/>
    <property type="match status" value="2"/>
</dbReference>
<dbReference type="Pfam" id="PF06722">
    <property type="entry name" value="EryCIII-like_C"/>
    <property type="match status" value="1"/>
</dbReference>
<evidence type="ECO:0000259" key="1">
    <source>
        <dbReference type="Pfam" id="PF06722"/>
    </source>
</evidence>
<evidence type="ECO:0000313" key="3">
    <source>
        <dbReference type="Proteomes" id="UP001589896"/>
    </source>
</evidence>
<name>A0ABV6RY51_9GAMM</name>
<proteinExistence type="predicted"/>
<protein>
    <submittedName>
        <fullName evidence="2">Glycosyltransferase</fullName>
    </submittedName>
</protein>
<dbReference type="PANTHER" id="PTHR48050:SF13">
    <property type="entry name" value="STEROL 3-BETA-GLUCOSYLTRANSFERASE UGT80A2"/>
    <property type="match status" value="1"/>
</dbReference>
<dbReference type="EMBL" id="JBHLTG010000009">
    <property type="protein sequence ID" value="MFC0681706.1"/>
    <property type="molecule type" value="Genomic_DNA"/>
</dbReference>
<dbReference type="SUPFAM" id="SSF53756">
    <property type="entry name" value="UDP-Glycosyltransferase/glycogen phosphorylase"/>
    <property type="match status" value="1"/>
</dbReference>
<keyword evidence="3" id="KW-1185">Reference proteome</keyword>
<reference evidence="2 3" key="1">
    <citation type="submission" date="2024-09" db="EMBL/GenBank/DDBJ databases">
        <authorList>
            <person name="Sun Q."/>
            <person name="Mori K."/>
        </authorList>
    </citation>
    <scope>NUCLEOTIDE SEQUENCE [LARGE SCALE GENOMIC DNA]</scope>
    <source>
        <strain evidence="2 3">KCTC 23076</strain>
    </source>
</reference>
<dbReference type="InterPro" id="IPR010610">
    <property type="entry name" value="EryCIII-like_C"/>
</dbReference>
<dbReference type="InterPro" id="IPR002213">
    <property type="entry name" value="UDP_glucos_trans"/>
</dbReference>
<dbReference type="Proteomes" id="UP001589896">
    <property type="component" value="Unassembled WGS sequence"/>
</dbReference>
<dbReference type="PANTHER" id="PTHR48050">
    <property type="entry name" value="STEROL 3-BETA-GLUCOSYLTRANSFERASE"/>
    <property type="match status" value="1"/>
</dbReference>
<dbReference type="RefSeq" id="WP_386674814.1">
    <property type="nucleotide sequence ID" value="NZ_JBHLTG010000009.1"/>
</dbReference>
<accession>A0ABV6RY51</accession>
<comment type="caution">
    <text evidence="2">The sequence shown here is derived from an EMBL/GenBank/DDBJ whole genome shotgun (WGS) entry which is preliminary data.</text>
</comment>
<dbReference type="InterPro" id="IPR050426">
    <property type="entry name" value="Glycosyltransferase_28"/>
</dbReference>
<evidence type="ECO:0000313" key="2">
    <source>
        <dbReference type="EMBL" id="MFC0681706.1"/>
    </source>
</evidence>
<feature type="domain" description="Erythromycin biosynthesis protein CIII-like C-terminal" evidence="1">
    <location>
        <begin position="301"/>
        <end position="401"/>
    </location>
</feature>
<dbReference type="CDD" id="cd03784">
    <property type="entry name" value="GT1_Gtf-like"/>
    <property type="match status" value="1"/>
</dbReference>
<organism evidence="2 3">
    <name type="scientific">Lysobacter korlensis</name>
    <dbReference type="NCBI Taxonomy" id="553636"/>
    <lineage>
        <taxon>Bacteria</taxon>
        <taxon>Pseudomonadati</taxon>
        <taxon>Pseudomonadota</taxon>
        <taxon>Gammaproteobacteria</taxon>
        <taxon>Lysobacterales</taxon>
        <taxon>Lysobacteraceae</taxon>
        <taxon>Lysobacter</taxon>
    </lineage>
</organism>
<gene>
    <name evidence="2" type="ORF">ACFFGH_28075</name>
</gene>
<sequence>MRVLVAVLPFAGHVAPMQALVRELTARGHDVRVYTGSAYRSRFEDAGASVLVWRMAPDFDEHALERTFPQLRGKKGPRQLLANVEHLFIRSAAGQAQDLLAEWRSEPWDMLLSETTSVGAALAAERTTAPWVSVAITPLSLPSTALPPSGLGIRPGRGPVGRFRDRALRVVSRALTRRLRTALDETRATAGLGPSPVPFEAAGFSPTLILATGSRSLDYRRPDPPPHLHYVGTLGVFAGTPHPQWWAEVEHATAPVVHVTQGTQNLNPDDLLRPALEALADEPVLVVASSGVAGHDRLPFPVPENVRVAGLLPHAELLPRTSVMITNGGWGGTLAALSSGVPLILAGGDLDKPEVAARVGWSGAGIDLRTGTPDARQISAAFRRIRSDPSFRAAAKAVGRELGEGGGVPRAVDLIEQVETPDPGESPSAASGA</sequence>